<evidence type="ECO:0000313" key="2">
    <source>
        <dbReference type="Proteomes" id="UP000614580"/>
    </source>
</evidence>
<organism evidence="1 2">
    <name type="scientific">Candidatus Argoarchaeum ethanivorans</name>
    <dbReference type="NCBI Taxonomy" id="2608793"/>
    <lineage>
        <taxon>Archaea</taxon>
        <taxon>Methanobacteriati</taxon>
        <taxon>Methanobacteriota</taxon>
        <taxon>Stenosarchaea group</taxon>
        <taxon>Methanomicrobia</taxon>
        <taxon>Methanosarcinales</taxon>
        <taxon>Methanosarcinales incertae sedis</taxon>
        <taxon>GOM Arc I cluster</taxon>
        <taxon>Candidatus Argoarchaeum</taxon>
    </lineage>
</organism>
<dbReference type="Proteomes" id="UP000614580">
    <property type="component" value="Unassembled WGS sequence"/>
</dbReference>
<dbReference type="EMBL" id="CAJHZY010000004">
    <property type="protein sequence ID" value="CAD7766657.1"/>
    <property type="molecule type" value="Genomic_DNA"/>
</dbReference>
<dbReference type="AlphaFoldDB" id="A0A811ZYU8"/>
<accession>A0A811ZYU8</accession>
<comment type="caution">
    <text evidence="1">The sequence shown here is derived from an EMBL/GenBank/DDBJ whole genome shotgun (WGS) entry which is preliminary data.</text>
</comment>
<gene>
    <name evidence="1" type="ORF">DNFNHJIP_00055</name>
</gene>
<name>A0A811ZYU8_9EURY</name>
<protein>
    <submittedName>
        <fullName evidence="1">Uncharacterized protein</fullName>
    </submittedName>
</protein>
<reference evidence="1" key="1">
    <citation type="submission" date="2020-12" db="EMBL/GenBank/DDBJ databases">
        <authorList>
            <person name="Hahn C.J."/>
            <person name="Laso-Perez R."/>
            <person name="Vulcano F."/>
            <person name="Vaziourakis K.-M."/>
            <person name="Stokke R."/>
            <person name="Steen I.H."/>
            <person name="Teske A."/>
            <person name="Boetius A."/>
            <person name="Liebeke M."/>
            <person name="Amann R."/>
            <person name="Knittel K."/>
        </authorList>
    </citation>
    <scope>NUCLEOTIDE SEQUENCE</scope>
    <source>
        <strain evidence="1">Gfbio:c6db26ca-90af-429b-aeed-0e3e8aed0b5e:GoM-Arc1_AMV-AAA_792_C10</strain>
    </source>
</reference>
<sequence length="289" mass="33220">MTENSFSITPCKITGFFGMFDILGYTTLIENNSLDKLIEIFCQVIKDLDKKAVRIMCQEGRQVMGITPTKTFVFSDTIILYQTIPKSMWDFGPSFLTIACVLLRLGFEYGVPLRGAISFGEFFVHEESFLGAPITEAFKAEKNQQWSGAILTASAKQKYQDYEKKRQSSKNITYRGINLNPADMFTPFSPNIVVETNIPIKNETENRIEKIKGYSLRWDDYIVNYARLDDIKDLNASLSKELIRLRVEESFSAHGKKIDNDSVKQKMEYTVEFLEEMRDKPLKSIRLTL</sequence>
<proteinExistence type="predicted"/>
<evidence type="ECO:0000313" key="1">
    <source>
        <dbReference type="EMBL" id="CAD7766657.1"/>
    </source>
</evidence>